<evidence type="ECO:0000313" key="2">
    <source>
        <dbReference type="Proteomes" id="UP001623232"/>
    </source>
</evidence>
<organism evidence="1 2">
    <name type="scientific">Aliisedimentitalea scapharcae</name>
    <dbReference type="NCBI Taxonomy" id="1524259"/>
    <lineage>
        <taxon>Bacteria</taxon>
        <taxon>Pseudomonadati</taxon>
        <taxon>Pseudomonadota</taxon>
        <taxon>Alphaproteobacteria</taxon>
        <taxon>Rhodobacterales</taxon>
        <taxon>Roseobacteraceae</taxon>
        <taxon>Aliisedimentitalea</taxon>
    </lineage>
</organism>
<dbReference type="Proteomes" id="UP001623232">
    <property type="component" value="Chromosome"/>
</dbReference>
<reference evidence="1 2" key="1">
    <citation type="submission" date="2023-04" db="EMBL/GenBank/DDBJ databases">
        <title>Complete genome sequence of Alisedimentitalea scapharcae.</title>
        <authorList>
            <person name="Rong J.-C."/>
            <person name="Yi M.-L."/>
            <person name="Zhao Q."/>
        </authorList>
    </citation>
    <scope>NUCLEOTIDE SEQUENCE [LARGE SCALE GENOMIC DNA]</scope>
    <source>
        <strain evidence="1 2">KCTC 42119</strain>
    </source>
</reference>
<evidence type="ECO:0000313" key="1">
    <source>
        <dbReference type="EMBL" id="WZK90316.1"/>
    </source>
</evidence>
<keyword evidence="2" id="KW-1185">Reference proteome</keyword>
<sequence>MVDQSKDSEEPGDADATLEALFAQARAIPPEMPVGLSNRIVMDAQQFQISRSQASVEMGPPEAGPGLWAQLRATLGGWPALGGMVVASLLGVWIGAAPPAFLPDATQTLGQTAQDVDVFDSFDMAIVFAEDGS</sequence>
<protein>
    <recommendedName>
        <fullName evidence="3">Anti-sigma factor</fullName>
    </recommendedName>
</protein>
<accession>A0ABZ2XW38</accession>
<gene>
    <name evidence="1" type="ORF">QEZ52_07170</name>
</gene>
<dbReference type="RefSeq" id="WP_406648935.1">
    <property type="nucleotide sequence ID" value="NZ_CP123584.1"/>
</dbReference>
<name>A0ABZ2XW38_9RHOB</name>
<dbReference type="EMBL" id="CP123584">
    <property type="protein sequence ID" value="WZK90316.1"/>
    <property type="molecule type" value="Genomic_DNA"/>
</dbReference>
<proteinExistence type="predicted"/>
<evidence type="ECO:0008006" key="3">
    <source>
        <dbReference type="Google" id="ProtNLM"/>
    </source>
</evidence>